<gene>
    <name evidence="2" type="ORF">Ljor_2232</name>
</gene>
<feature type="compositionally biased region" description="Basic and acidic residues" evidence="1">
    <location>
        <begin position="37"/>
        <end position="50"/>
    </location>
</feature>
<protein>
    <submittedName>
        <fullName evidence="2">Uncharacterized protein</fullName>
    </submittedName>
</protein>
<dbReference type="EMBL" id="LNYJ01000011">
    <property type="protein sequence ID" value="KTD17926.1"/>
    <property type="molecule type" value="Genomic_DNA"/>
</dbReference>
<evidence type="ECO:0000256" key="1">
    <source>
        <dbReference type="SAM" id="MobiDB-lite"/>
    </source>
</evidence>
<organism evidence="2 3">
    <name type="scientific">Legionella jordanis</name>
    <dbReference type="NCBI Taxonomy" id="456"/>
    <lineage>
        <taxon>Bacteria</taxon>
        <taxon>Pseudomonadati</taxon>
        <taxon>Pseudomonadota</taxon>
        <taxon>Gammaproteobacteria</taxon>
        <taxon>Legionellales</taxon>
        <taxon>Legionellaceae</taxon>
        <taxon>Legionella</taxon>
    </lineage>
</organism>
<accession>A0A0W0VDJ7</accession>
<evidence type="ECO:0000313" key="2">
    <source>
        <dbReference type="EMBL" id="KTD17926.1"/>
    </source>
</evidence>
<evidence type="ECO:0000313" key="3">
    <source>
        <dbReference type="Proteomes" id="UP000055035"/>
    </source>
</evidence>
<proteinExistence type="predicted"/>
<sequence length="50" mass="5716">MKKPVAQREKSKKLSKQDLSKASGGNRNSPPPPRNRVPIELDDRFPKMKE</sequence>
<keyword evidence="3" id="KW-1185">Reference proteome</keyword>
<dbReference type="PATRIC" id="fig|456.5.peg.2403"/>
<name>A0A0W0VDJ7_9GAMM</name>
<feature type="region of interest" description="Disordered" evidence="1">
    <location>
        <begin position="1"/>
        <end position="50"/>
    </location>
</feature>
<feature type="compositionally biased region" description="Basic residues" evidence="1">
    <location>
        <begin position="1"/>
        <end position="14"/>
    </location>
</feature>
<dbReference type="STRING" id="456.Ljor_2232"/>
<dbReference type="Proteomes" id="UP000055035">
    <property type="component" value="Unassembled WGS sequence"/>
</dbReference>
<comment type="caution">
    <text evidence="2">The sequence shown here is derived from an EMBL/GenBank/DDBJ whole genome shotgun (WGS) entry which is preliminary data.</text>
</comment>
<dbReference type="AlphaFoldDB" id="A0A0W0VDJ7"/>
<reference evidence="2 3" key="1">
    <citation type="submission" date="2015-11" db="EMBL/GenBank/DDBJ databases">
        <title>Genomic analysis of 38 Legionella species identifies large and diverse effector repertoires.</title>
        <authorList>
            <person name="Burstein D."/>
            <person name="Amaro F."/>
            <person name="Zusman T."/>
            <person name="Lifshitz Z."/>
            <person name="Cohen O."/>
            <person name="Gilbert J.A."/>
            <person name="Pupko T."/>
            <person name="Shuman H.A."/>
            <person name="Segal G."/>
        </authorList>
    </citation>
    <scope>NUCLEOTIDE SEQUENCE [LARGE SCALE GENOMIC DNA]</scope>
    <source>
        <strain evidence="2 3">BL-540</strain>
    </source>
</reference>
<dbReference type="RefSeq" id="WP_156413830.1">
    <property type="nucleotide sequence ID" value="NZ_CAAAIC010000001.1"/>
</dbReference>